<evidence type="ECO:0000256" key="3">
    <source>
        <dbReference type="PROSITE-ProRule" id="PRU00284"/>
    </source>
</evidence>
<dbReference type="RefSeq" id="WP_136990877.1">
    <property type="nucleotide sequence ID" value="NZ_SZPQ01000020.1"/>
</dbReference>
<feature type="transmembrane region" description="Helical" evidence="4">
    <location>
        <begin position="195"/>
        <end position="213"/>
    </location>
</feature>
<evidence type="ECO:0000259" key="5">
    <source>
        <dbReference type="PROSITE" id="PS50111"/>
    </source>
</evidence>
<dbReference type="InterPro" id="IPR051310">
    <property type="entry name" value="MCP_chemotaxis"/>
</dbReference>
<sequence>MKKKKFVHLPFMVQMLSGFAIITFLMFCVGGVAMFHLSGTHAHIESYRNNWLPGVRYTLEMRGDLSELRLQQLQFIGSVTDKARDGHRVELMQAVANFRRAEDNYVALHSPLSDTPLFKQIMANFDLFSQANDDLVKAMSDNDVTTALEVSAGAAAKYRTQLMLDLATMVDREISGSNQAADQAAKGYFIAKTSMVGLVVFALLLSVLLATLISRNLWRQLGGEPSYAADIMRKIAAGDLTTEIRVKDKDSTSLLAVLGAMSRQLRDTIDIIIRGSESISTASGQIAQGNVDLSQRTEEQASSLIETSANMQELTQTVHQNADNAKTASEQAAVTSRTATQGGKIVAEMLVQMRDISQSSKQIVNIIAVIEGIAFQTNLLALNAAVEAARAGTQGKGFAVVASEVRTLAQKSADAAKEIKALIEGTVVKINAGFERADHASKAITEVVDSVGKTGAIIKEIADASGEQHLGIQEIGQAVAQMDTATQQNAALVEEAAAAARALTEQGEELRRAVSFFQTR</sequence>
<reference evidence="6 7" key="1">
    <citation type="submission" date="2019-04" db="EMBL/GenBank/DDBJ databases">
        <authorList>
            <person name="Li M."/>
            <person name="Gao C."/>
        </authorList>
    </citation>
    <scope>NUCLEOTIDE SEQUENCE [LARGE SCALE GENOMIC DNA]</scope>
    <source>
        <strain evidence="6 7">BGMRC 2031</strain>
    </source>
</reference>
<feature type="domain" description="Methyl-accepting transducer" evidence="5">
    <location>
        <begin position="275"/>
        <end position="504"/>
    </location>
</feature>
<proteinExistence type="inferred from homology"/>
<keyword evidence="4" id="KW-0472">Membrane</keyword>
<keyword evidence="3" id="KW-0807">Transducer</keyword>
<dbReference type="PROSITE" id="PS50111">
    <property type="entry name" value="CHEMOTAXIS_TRANSDUC_2"/>
    <property type="match status" value="1"/>
</dbReference>
<comment type="caution">
    <text evidence="6">The sequence shown here is derived from an EMBL/GenBank/DDBJ whole genome shotgun (WGS) entry which is preliminary data.</text>
</comment>
<dbReference type="SMART" id="SM00283">
    <property type="entry name" value="MA"/>
    <property type="match status" value="1"/>
</dbReference>
<dbReference type="InterPro" id="IPR004090">
    <property type="entry name" value="Chemotax_Me-accpt_rcpt"/>
</dbReference>
<evidence type="ECO:0000313" key="7">
    <source>
        <dbReference type="Proteomes" id="UP000305202"/>
    </source>
</evidence>
<dbReference type="CDD" id="cd11386">
    <property type="entry name" value="MCP_signal"/>
    <property type="match status" value="1"/>
</dbReference>
<dbReference type="SUPFAM" id="SSF58104">
    <property type="entry name" value="Methyl-accepting chemotaxis protein (MCP) signaling domain"/>
    <property type="match status" value="1"/>
</dbReference>
<dbReference type="EMBL" id="SZPQ01000020">
    <property type="protein sequence ID" value="TKI05322.1"/>
    <property type="molecule type" value="Genomic_DNA"/>
</dbReference>
<protein>
    <submittedName>
        <fullName evidence="6">Methyl-accepting chemotaxis protein</fullName>
    </submittedName>
</protein>
<keyword evidence="4" id="KW-1133">Transmembrane helix</keyword>
<dbReference type="InterPro" id="IPR004089">
    <property type="entry name" value="MCPsignal_dom"/>
</dbReference>
<keyword evidence="7" id="KW-1185">Reference proteome</keyword>
<dbReference type="Proteomes" id="UP000305202">
    <property type="component" value="Unassembled WGS sequence"/>
</dbReference>
<feature type="transmembrane region" description="Helical" evidence="4">
    <location>
        <begin position="12"/>
        <end position="37"/>
    </location>
</feature>
<comment type="similarity">
    <text evidence="2">Belongs to the methyl-accepting chemotaxis (MCP) protein family.</text>
</comment>
<evidence type="ECO:0000256" key="4">
    <source>
        <dbReference type="SAM" id="Phobius"/>
    </source>
</evidence>
<dbReference type="PANTHER" id="PTHR43531:SF14">
    <property type="entry name" value="METHYL-ACCEPTING CHEMOTAXIS PROTEIN I-RELATED"/>
    <property type="match status" value="1"/>
</dbReference>
<evidence type="ECO:0000313" key="6">
    <source>
        <dbReference type="EMBL" id="TKI05322.1"/>
    </source>
</evidence>
<name>A0ABY2SKK1_9HYPH</name>
<keyword evidence="1" id="KW-0488">Methylation</keyword>
<dbReference type="Gene3D" id="1.10.287.950">
    <property type="entry name" value="Methyl-accepting chemotaxis protein"/>
    <property type="match status" value="1"/>
</dbReference>
<dbReference type="PANTHER" id="PTHR43531">
    <property type="entry name" value="PROTEIN ICFG"/>
    <property type="match status" value="1"/>
</dbReference>
<evidence type="ECO:0000256" key="2">
    <source>
        <dbReference type="ARBA" id="ARBA00029447"/>
    </source>
</evidence>
<evidence type="ECO:0000256" key="1">
    <source>
        <dbReference type="ARBA" id="ARBA00022481"/>
    </source>
</evidence>
<accession>A0ABY2SKK1</accession>
<dbReference type="Pfam" id="PF00015">
    <property type="entry name" value="MCPsignal"/>
    <property type="match status" value="1"/>
</dbReference>
<gene>
    <name evidence="6" type="ORF">FCN80_14510</name>
</gene>
<dbReference type="PRINTS" id="PR00260">
    <property type="entry name" value="CHEMTRNSDUCR"/>
</dbReference>
<organism evidence="6 7">
    <name type="scientific">Martelella alba</name>
    <dbReference type="NCBI Taxonomy" id="2590451"/>
    <lineage>
        <taxon>Bacteria</taxon>
        <taxon>Pseudomonadati</taxon>
        <taxon>Pseudomonadota</taxon>
        <taxon>Alphaproteobacteria</taxon>
        <taxon>Hyphomicrobiales</taxon>
        <taxon>Aurantimonadaceae</taxon>
        <taxon>Martelella</taxon>
    </lineage>
</organism>
<keyword evidence="4" id="KW-0812">Transmembrane</keyword>
<dbReference type="Pfam" id="PF12729">
    <property type="entry name" value="4HB_MCP_1"/>
    <property type="match status" value="1"/>
</dbReference>
<dbReference type="InterPro" id="IPR024478">
    <property type="entry name" value="HlyB_4HB_MCP"/>
</dbReference>